<keyword evidence="4" id="KW-1003">Cell membrane</keyword>
<name>A0A2G8T9Y9_9BURK</name>
<evidence type="ECO:0000256" key="5">
    <source>
        <dbReference type="ARBA" id="ARBA00022519"/>
    </source>
</evidence>
<feature type="domain" description="TonB C-terminal" evidence="11">
    <location>
        <begin position="145"/>
        <end position="235"/>
    </location>
</feature>
<keyword evidence="5" id="KW-0997">Cell inner membrane</keyword>
<dbReference type="SUPFAM" id="SSF74653">
    <property type="entry name" value="TolA/TonB C-terminal domain"/>
    <property type="match status" value="1"/>
</dbReference>
<dbReference type="EMBL" id="PDOC01000019">
    <property type="protein sequence ID" value="PIL42865.1"/>
    <property type="molecule type" value="Genomic_DNA"/>
</dbReference>
<gene>
    <name evidence="12" type="ORF">CR105_21805</name>
</gene>
<reference evidence="12 13" key="1">
    <citation type="submission" date="2017-10" db="EMBL/GenBank/DDBJ databases">
        <title>Massilia psychrophilum sp. nov., a novel purple-pigmented bacterium isolated from Tianshan glacier, Xinjiang Municipality, China.</title>
        <authorList>
            <person name="Wang H."/>
        </authorList>
    </citation>
    <scope>NUCLEOTIDE SEQUENCE [LARGE SCALE GENOMIC DNA]</scope>
    <source>
        <strain evidence="12 13">JCM 30074</strain>
    </source>
</reference>
<organism evidence="12 13">
    <name type="scientific">Massilia eurypsychrophila</name>
    <dbReference type="NCBI Taxonomy" id="1485217"/>
    <lineage>
        <taxon>Bacteria</taxon>
        <taxon>Pseudomonadati</taxon>
        <taxon>Pseudomonadota</taxon>
        <taxon>Betaproteobacteria</taxon>
        <taxon>Burkholderiales</taxon>
        <taxon>Oxalobacteraceae</taxon>
        <taxon>Telluria group</taxon>
        <taxon>Massilia</taxon>
    </lineage>
</organism>
<dbReference type="InterPro" id="IPR037682">
    <property type="entry name" value="TonB_C"/>
</dbReference>
<dbReference type="PANTHER" id="PTHR33446">
    <property type="entry name" value="PROTEIN TONB-RELATED"/>
    <property type="match status" value="1"/>
</dbReference>
<dbReference type="GO" id="GO:0098797">
    <property type="term" value="C:plasma membrane protein complex"/>
    <property type="evidence" value="ECO:0007669"/>
    <property type="project" value="TreeGrafter"/>
</dbReference>
<keyword evidence="13" id="KW-1185">Reference proteome</keyword>
<keyword evidence="7" id="KW-0653">Protein transport</keyword>
<sequence>MISSSYYNKEIAMHFSYMNNGHSSKASKIAVVAVIHVVLGMLLIQSMNSRTISMPTLPADVVLLFTPELPVPPPTQAPPPLPMPYVAPPPIIAPPPEVEVTQAPLPDTVTAVVSAEVAPPAQVVPPRADTMPSSSTNPTSSTTMRTAVLADANGCARPDYPVKAVRNNESGTVTLALLVGTDGRVAGSRIQRSSGSLELDRAAVAALSTCKFKPATNGGVAEQGWAQIAYVWTLD</sequence>
<dbReference type="Gene3D" id="3.30.1150.10">
    <property type="match status" value="1"/>
</dbReference>
<dbReference type="InterPro" id="IPR006260">
    <property type="entry name" value="TonB/TolA_C"/>
</dbReference>
<dbReference type="GO" id="GO:0055085">
    <property type="term" value="P:transmembrane transport"/>
    <property type="evidence" value="ECO:0007669"/>
    <property type="project" value="InterPro"/>
</dbReference>
<evidence type="ECO:0000256" key="1">
    <source>
        <dbReference type="ARBA" id="ARBA00004383"/>
    </source>
</evidence>
<protein>
    <submittedName>
        <fullName evidence="12">ABC transporter substrate-binding protein</fullName>
    </submittedName>
</protein>
<dbReference type="PANTHER" id="PTHR33446:SF2">
    <property type="entry name" value="PROTEIN TONB"/>
    <property type="match status" value="1"/>
</dbReference>
<feature type="region of interest" description="Disordered" evidence="10">
    <location>
        <begin position="123"/>
        <end position="143"/>
    </location>
</feature>
<comment type="subcellular location">
    <subcellularLocation>
        <location evidence="1">Cell inner membrane</location>
        <topology evidence="1">Single-pass membrane protein</topology>
        <orientation evidence="1">Periplasmic side</orientation>
    </subcellularLocation>
</comment>
<evidence type="ECO:0000259" key="11">
    <source>
        <dbReference type="PROSITE" id="PS52015"/>
    </source>
</evidence>
<evidence type="ECO:0000256" key="7">
    <source>
        <dbReference type="ARBA" id="ARBA00022927"/>
    </source>
</evidence>
<evidence type="ECO:0000256" key="2">
    <source>
        <dbReference type="ARBA" id="ARBA00006555"/>
    </source>
</evidence>
<dbReference type="Proteomes" id="UP000230390">
    <property type="component" value="Unassembled WGS sequence"/>
</dbReference>
<keyword evidence="8" id="KW-1133">Transmembrane helix</keyword>
<dbReference type="Pfam" id="PF03544">
    <property type="entry name" value="TonB_C"/>
    <property type="match status" value="1"/>
</dbReference>
<evidence type="ECO:0000256" key="4">
    <source>
        <dbReference type="ARBA" id="ARBA00022475"/>
    </source>
</evidence>
<keyword evidence="9" id="KW-0472">Membrane</keyword>
<proteinExistence type="inferred from homology"/>
<evidence type="ECO:0000313" key="13">
    <source>
        <dbReference type="Proteomes" id="UP000230390"/>
    </source>
</evidence>
<dbReference type="GO" id="GO:0015031">
    <property type="term" value="P:protein transport"/>
    <property type="evidence" value="ECO:0007669"/>
    <property type="project" value="UniProtKB-KW"/>
</dbReference>
<evidence type="ECO:0000256" key="3">
    <source>
        <dbReference type="ARBA" id="ARBA00022448"/>
    </source>
</evidence>
<dbReference type="PROSITE" id="PS52015">
    <property type="entry name" value="TONB_CTD"/>
    <property type="match status" value="1"/>
</dbReference>
<comment type="caution">
    <text evidence="12">The sequence shown here is derived from an EMBL/GenBank/DDBJ whole genome shotgun (WGS) entry which is preliminary data.</text>
</comment>
<keyword evidence="6" id="KW-0812">Transmembrane</keyword>
<evidence type="ECO:0000256" key="6">
    <source>
        <dbReference type="ARBA" id="ARBA00022692"/>
    </source>
</evidence>
<keyword evidence="3" id="KW-0813">Transport</keyword>
<evidence type="ECO:0000256" key="8">
    <source>
        <dbReference type="ARBA" id="ARBA00022989"/>
    </source>
</evidence>
<evidence type="ECO:0000256" key="10">
    <source>
        <dbReference type="SAM" id="MobiDB-lite"/>
    </source>
</evidence>
<dbReference type="InterPro" id="IPR051045">
    <property type="entry name" value="TonB-dependent_transducer"/>
</dbReference>
<comment type="similarity">
    <text evidence="2">Belongs to the TonB family.</text>
</comment>
<accession>A0A2G8T9Y9</accession>
<dbReference type="GO" id="GO:0031992">
    <property type="term" value="F:energy transducer activity"/>
    <property type="evidence" value="ECO:0007669"/>
    <property type="project" value="TreeGrafter"/>
</dbReference>
<dbReference type="AlphaFoldDB" id="A0A2G8T9Y9"/>
<dbReference type="NCBIfam" id="TIGR01352">
    <property type="entry name" value="tonB_Cterm"/>
    <property type="match status" value="1"/>
</dbReference>
<evidence type="ECO:0000256" key="9">
    <source>
        <dbReference type="ARBA" id="ARBA00023136"/>
    </source>
</evidence>
<evidence type="ECO:0000313" key="12">
    <source>
        <dbReference type="EMBL" id="PIL42865.1"/>
    </source>
</evidence>